<feature type="repeat" description="TPR" evidence="8">
    <location>
        <begin position="436"/>
        <end position="469"/>
    </location>
</feature>
<comment type="caution">
    <text evidence="10">The sequence shown here is derived from an EMBL/GenBank/DDBJ whole genome shotgun (WGS) entry which is preliminary data.</text>
</comment>
<evidence type="ECO:0000256" key="5">
    <source>
        <dbReference type="ARBA" id="ARBA00022679"/>
    </source>
</evidence>
<keyword evidence="11" id="KW-1185">Reference proteome</keyword>
<name>A0ABS2I9A7_9GAMM</name>
<dbReference type="EC" id="2.4.1.255" evidence="3"/>
<dbReference type="Gene3D" id="3.40.50.11380">
    <property type="match status" value="1"/>
</dbReference>
<evidence type="ECO:0000256" key="2">
    <source>
        <dbReference type="ARBA" id="ARBA00005386"/>
    </source>
</evidence>
<feature type="repeat" description="TPR" evidence="8">
    <location>
        <begin position="47"/>
        <end position="80"/>
    </location>
</feature>
<feature type="repeat" description="TPR" evidence="8">
    <location>
        <begin position="402"/>
        <end position="435"/>
    </location>
</feature>
<dbReference type="Pfam" id="PF02810">
    <property type="entry name" value="SEC-C"/>
    <property type="match status" value="1"/>
</dbReference>
<dbReference type="SMART" id="SM00028">
    <property type="entry name" value="TPR"/>
    <property type="match status" value="8"/>
</dbReference>
<dbReference type="Gene3D" id="3.10.450.50">
    <property type="match status" value="1"/>
</dbReference>
<dbReference type="Proteomes" id="UP000717995">
    <property type="component" value="Unassembled WGS sequence"/>
</dbReference>
<dbReference type="Pfam" id="PF13844">
    <property type="entry name" value="Glyco_transf_41"/>
    <property type="match status" value="2"/>
</dbReference>
<dbReference type="Pfam" id="PF13428">
    <property type="entry name" value="TPR_14"/>
    <property type="match status" value="1"/>
</dbReference>
<dbReference type="EMBL" id="JAFEUP010000001">
    <property type="protein sequence ID" value="MBM7059577.1"/>
    <property type="molecule type" value="Genomic_DNA"/>
</dbReference>
<dbReference type="InterPro" id="IPR051939">
    <property type="entry name" value="Glycosyltr_41/O-GlcNAc_trsf"/>
</dbReference>
<keyword evidence="6" id="KW-0677">Repeat</keyword>
<dbReference type="PANTHER" id="PTHR44835:SF1">
    <property type="entry name" value="PROTEIN O-GLCNAC TRANSFERASE"/>
    <property type="match status" value="1"/>
</dbReference>
<proteinExistence type="inferred from homology"/>
<dbReference type="Pfam" id="PF13432">
    <property type="entry name" value="TPR_16"/>
    <property type="match status" value="2"/>
</dbReference>
<keyword evidence="4" id="KW-0328">Glycosyltransferase</keyword>
<comment type="similarity">
    <text evidence="2">Belongs to the glycosyltransferase 41 family. O-GlcNAc transferase subfamily.</text>
</comment>
<feature type="repeat" description="TPR" evidence="8">
    <location>
        <begin position="81"/>
        <end position="114"/>
    </location>
</feature>
<dbReference type="Gene3D" id="1.25.40.10">
    <property type="entry name" value="Tetratricopeptide repeat domain"/>
    <property type="match status" value="2"/>
</dbReference>
<evidence type="ECO:0000313" key="10">
    <source>
        <dbReference type="EMBL" id="MBM7059577.1"/>
    </source>
</evidence>
<organism evidence="10 11">
    <name type="scientific">Zestomonas insulae</name>
    <dbReference type="NCBI Taxonomy" id="2809017"/>
    <lineage>
        <taxon>Bacteria</taxon>
        <taxon>Pseudomonadati</taxon>
        <taxon>Pseudomonadota</taxon>
        <taxon>Gammaproteobacteria</taxon>
        <taxon>Pseudomonadales</taxon>
        <taxon>Pseudomonadaceae</taxon>
        <taxon>Zestomonas</taxon>
    </lineage>
</organism>
<comment type="pathway">
    <text evidence="1">Protein modification; protein glycosylation.</text>
</comment>
<feature type="domain" description="O-GlcNAc transferase C-terminal" evidence="9">
    <location>
        <begin position="757"/>
        <end position="921"/>
    </location>
</feature>
<evidence type="ECO:0000256" key="7">
    <source>
        <dbReference type="ARBA" id="ARBA00022803"/>
    </source>
</evidence>
<evidence type="ECO:0000313" key="11">
    <source>
        <dbReference type="Proteomes" id="UP000717995"/>
    </source>
</evidence>
<feature type="repeat" description="TPR" evidence="8">
    <location>
        <begin position="470"/>
        <end position="503"/>
    </location>
</feature>
<accession>A0ABS2I9A7</accession>
<dbReference type="PROSITE" id="PS50005">
    <property type="entry name" value="TPR"/>
    <property type="match status" value="5"/>
</dbReference>
<evidence type="ECO:0000259" key="9">
    <source>
        <dbReference type="Pfam" id="PF13844"/>
    </source>
</evidence>
<dbReference type="PANTHER" id="PTHR44835">
    <property type="entry name" value="UDP-N-ACETYLGLUCOSAMINE--PEPTIDE N-ACETYLGLUCOSAMINYLTRANSFERASE SPINDLY-RELATED"/>
    <property type="match status" value="1"/>
</dbReference>
<gene>
    <name evidence="10" type="ORF">JQX08_02540</name>
</gene>
<keyword evidence="5" id="KW-0808">Transferase</keyword>
<protein>
    <recommendedName>
        <fullName evidence="3">protein O-GlcNAc transferase</fullName>
        <ecNumber evidence="3">2.4.1.255</ecNumber>
    </recommendedName>
</protein>
<evidence type="ECO:0000256" key="4">
    <source>
        <dbReference type="ARBA" id="ARBA00022676"/>
    </source>
</evidence>
<evidence type="ECO:0000256" key="8">
    <source>
        <dbReference type="PROSITE-ProRule" id="PRU00339"/>
    </source>
</evidence>
<reference evidence="10 11" key="1">
    <citation type="submission" date="2021-02" db="EMBL/GenBank/DDBJ databases">
        <authorList>
            <person name="Lee D.-H."/>
        </authorList>
    </citation>
    <scope>NUCLEOTIDE SEQUENCE [LARGE SCALE GENOMIC DNA]</scope>
    <source>
        <strain evidence="10 11">UL073</strain>
    </source>
</reference>
<keyword evidence="7 8" id="KW-0802">TPR repeat</keyword>
<dbReference type="InterPro" id="IPR019734">
    <property type="entry name" value="TPR_rpt"/>
</dbReference>
<dbReference type="InterPro" id="IPR011990">
    <property type="entry name" value="TPR-like_helical_dom_sf"/>
</dbReference>
<sequence length="947" mass="107451">MKLGTQENTEWVVDLFRGQARLAFEEGDYTRIQQCCDQLLTYVPDDLEAWQLLGEAALASQDYATAVRSYEQLLDLQPQEPAYAVQLGKVFVQLKAWDAAAAALRQALQLAPGDEQAVHFLALVERMRAIRDLLDQSAPPVPGRNDPCSCGSGQKYKKCCLQKSTDDTWRQLLAEAAQAEDWLGVLAAVGQQQTVTAESRRAEAVAQFHLGRRHLARPLIEASLEGFATDTELLAMYGDLLLDDNNLVKSEALARQALGLDSRHWRARLLLAVCQIRRSEHAQAEQTLRELVELVPECRPGWERLSDLLWTQGRGEEAVEELERWTRREPGNPDAWFRLGFLKIRQERSAQEAALAFEQALALKPDHHEALCWLGHCRRFGGDLQGGQQLILQGLQLKSDYAMGWDLLGQLYHQHGQQYEAKSCFNRMLAVNPYRSEAWDNLGNVFMTLAQMDVAERYERQALRLNGRNVSAWNNLGGILNAARRISEAMECFQTASRLDPRAIDPKVNYGTVLSSFARFDEAIEMLEPLCEHNQTARSNVLFVVNCHPDWSGERIYRFYREQIAPHFPARQYFAYANERSPARRLRVGYISPDFRDHVVSHFFRPLLNNHDASQVELFAYSEVRREDGITAQIKERFDHWRSTVGLSDQQLAEQIRADGIDILVDLAGYTEHNRMATFALKPAPVQVMYWIGIGYTSGLDSMDYFLADDELAPEGSEAVFAETPWRLPCPSIAYQARSDMPEINALPARRNGYITFGSLTRSIRLNHKVVRAWAELLNRVPDSRLLLNSAQFDDAGVREHFAAEFARHGIARERLEMAYTSPPWSVLAQTDVTLDCFPHNSGTTLFESLWMGLPYVTLRDRPSMGRIGSEILRGLGREEWIADSEAEYIDKLVALASDIGALERIRLGLREEMRQSDLCNGPLLAGRVEAAYRGMWQRYCEQGNEA</sequence>
<dbReference type="Gene3D" id="3.40.50.2000">
    <property type="entry name" value="Glycogen Phosphorylase B"/>
    <property type="match status" value="1"/>
</dbReference>
<evidence type="ECO:0000256" key="6">
    <source>
        <dbReference type="ARBA" id="ARBA00022737"/>
    </source>
</evidence>
<dbReference type="InterPro" id="IPR029489">
    <property type="entry name" value="OGT/SEC/SPY_C"/>
</dbReference>
<dbReference type="InterPro" id="IPR004027">
    <property type="entry name" value="SEC_C_motif"/>
</dbReference>
<feature type="domain" description="O-GlcNAc transferase C-terminal" evidence="9">
    <location>
        <begin position="572"/>
        <end position="722"/>
    </location>
</feature>
<dbReference type="SUPFAM" id="SSF103642">
    <property type="entry name" value="Sec-C motif"/>
    <property type="match status" value="1"/>
</dbReference>
<evidence type="ECO:0000256" key="1">
    <source>
        <dbReference type="ARBA" id="ARBA00004922"/>
    </source>
</evidence>
<evidence type="ECO:0000256" key="3">
    <source>
        <dbReference type="ARBA" id="ARBA00011970"/>
    </source>
</evidence>
<dbReference type="RefSeq" id="WP_204914470.1">
    <property type="nucleotide sequence ID" value="NZ_JAFEUP010000001.1"/>
</dbReference>
<dbReference type="Pfam" id="PF14559">
    <property type="entry name" value="TPR_19"/>
    <property type="match status" value="1"/>
</dbReference>
<dbReference type="SUPFAM" id="SSF48452">
    <property type="entry name" value="TPR-like"/>
    <property type="match status" value="2"/>
</dbReference>